<evidence type="ECO:0000313" key="1">
    <source>
        <dbReference type="EMBL" id="MBZ0157705.1"/>
    </source>
</evidence>
<organism evidence="1 2">
    <name type="scientific">Candidatus Nitrobium versatile</name>
    <dbReference type="NCBI Taxonomy" id="2884831"/>
    <lineage>
        <taxon>Bacteria</taxon>
        <taxon>Pseudomonadati</taxon>
        <taxon>Nitrospirota</taxon>
        <taxon>Nitrospiria</taxon>
        <taxon>Nitrospirales</taxon>
        <taxon>Nitrospiraceae</taxon>
        <taxon>Candidatus Nitrobium</taxon>
    </lineage>
</organism>
<accession>A0A953JFH6</accession>
<dbReference type="EMBL" id="JAIOIV010000126">
    <property type="protein sequence ID" value="MBZ0157705.1"/>
    <property type="molecule type" value="Genomic_DNA"/>
</dbReference>
<sequence>MYKSAPNATKESERSQDATENIFTILCTSGFDRVPNVRSALMFASLAASANYRTILFCLQGTVDVMVQGAIEKNEKPEPGAPTLSQRLSEAMELGVEIQCCAQTMANKGLTEKDLIPGITVAGAMTLIDLASMGQGTLCF</sequence>
<reference evidence="1" key="2">
    <citation type="submission" date="2021-08" db="EMBL/GenBank/DDBJ databases">
        <authorList>
            <person name="Dalcin Martins P."/>
        </authorList>
    </citation>
    <scope>NUCLEOTIDE SEQUENCE</scope>
    <source>
        <strain evidence="1">MAG_39</strain>
    </source>
</reference>
<gene>
    <name evidence="1" type="ORF">K8I29_16035</name>
</gene>
<evidence type="ECO:0000313" key="2">
    <source>
        <dbReference type="Proteomes" id="UP000705867"/>
    </source>
</evidence>
<dbReference type="Gene3D" id="3.40.1260.10">
    <property type="entry name" value="DsrEFH-like"/>
    <property type="match status" value="1"/>
</dbReference>
<dbReference type="InterPro" id="IPR003787">
    <property type="entry name" value="Sulphur_relay_DsrE/F-like"/>
</dbReference>
<protein>
    <submittedName>
        <fullName evidence="1">DsrE family protein</fullName>
    </submittedName>
</protein>
<dbReference type="Pfam" id="PF02635">
    <property type="entry name" value="DsrE"/>
    <property type="match status" value="1"/>
</dbReference>
<name>A0A953JFH6_9BACT</name>
<dbReference type="AlphaFoldDB" id="A0A953JFH6"/>
<proteinExistence type="predicted"/>
<dbReference type="SUPFAM" id="SSF75169">
    <property type="entry name" value="DsrEFH-like"/>
    <property type="match status" value="1"/>
</dbReference>
<dbReference type="Proteomes" id="UP000705867">
    <property type="component" value="Unassembled WGS sequence"/>
</dbReference>
<reference evidence="1" key="1">
    <citation type="journal article" date="2021" name="bioRxiv">
        <title>Unraveling nitrogen, sulfur and carbon metabolic pathways and microbial community transcriptional responses to substrate deprivation and toxicity stresses in a bioreactor mimicking anoxic brackish coastal sediment conditions.</title>
        <authorList>
            <person name="Martins P.D."/>
            <person name="Echeveste M.J."/>
            <person name="Arshad A."/>
            <person name="Kurth J."/>
            <person name="Ouboter H."/>
            <person name="Jetten M.S.M."/>
            <person name="Welte C.U."/>
        </authorList>
    </citation>
    <scope>NUCLEOTIDE SEQUENCE</scope>
    <source>
        <strain evidence="1">MAG_39</strain>
    </source>
</reference>
<dbReference type="InterPro" id="IPR027396">
    <property type="entry name" value="DsrEFH-like"/>
</dbReference>
<comment type="caution">
    <text evidence="1">The sequence shown here is derived from an EMBL/GenBank/DDBJ whole genome shotgun (WGS) entry which is preliminary data.</text>
</comment>